<feature type="compositionally biased region" description="Acidic residues" evidence="1">
    <location>
        <begin position="7"/>
        <end position="21"/>
    </location>
</feature>
<dbReference type="OrthoDB" id="2430144at2759"/>
<gene>
    <name evidence="2" type="ORF">DEBURN_LOCUS9523</name>
</gene>
<comment type="caution">
    <text evidence="2">The sequence shown here is derived from an EMBL/GenBank/DDBJ whole genome shotgun (WGS) entry which is preliminary data.</text>
</comment>
<proteinExistence type="predicted"/>
<dbReference type="EMBL" id="CAJVPK010001879">
    <property type="protein sequence ID" value="CAG8601104.1"/>
    <property type="molecule type" value="Genomic_DNA"/>
</dbReference>
<evidence type="ECO:0000313" key="3">
    <source>
        <dbReference type="Proteomes" id="UP000789706"/>
    </source>
</evidence>
<dbReference type="Proteomes" id="UP000789706">
    <property type="component" value="Unassembled WGS sequence"/>
</dbReference>
<evidence type="ECO:0000256" key="1">
    <source>
        <dbReference type="SAM" id="MobiDB-lite"/>
    </source>
</evidence>
<feature type="non-terminal residue" evidence="2">
    <location>
        <position position="1"/>
    </location>
</feature>
<reference evidence="2" key="1">
    <citation type="submission" date="2021-06" db="EMBL/GenBank/DDBJ databases">
        <authorList>
            <person name="Kallberg Y."/>
            <person name="Tangrot J."/>
            <person name="Rosling A."/>
        </authorList>
    </citation>
    <scope>NUCLEOTIDE SEQUENCE</scope>
    <source>
        <strain evidence="2">AZ414A</strain>
    </source>
</reference>
<keyword evidence="3" id="KW-1185">Reference proteome</keyword>
<dbReference type="AlphaFoldDB" id="A0A9N9CGW0"/>
<accession>A0A9N9CGW0</accession>
<organism evidence="2 3">
    <name type="scientific">Diversispora eburnea</name>
    <dbReference type="NCBI Taxonomy" id="1213867"/>
    <lineage>
        <taxon>Eukaryota</taxon>
        <taxon>Fungi</taxon>
        <taxon>Fungi incertae sedis</taxon>
        <taxon>Mucoromycota</taxon>
        <taxon>Glomeromycotina</taxon>
        <taxon>Glomeromycetes</taxon>
        <taxon>Diversisporales</taxon>
        <taxon>Diversisporaceae</taxon>
        <taxon>Diversispora</taxon>
    </lineage>
</organism>
<protein>
    <submittedName>
        <fullName evidence="2">1521_t:CDS:1</fullName>
    </submittedName>
</protein>
<evidence type="ECO:0000313" key="2">
    <source>
        <dbReference type="EMBL" id="CAG8601104.1"/>
    </source>
</evidence>
<sequence>IKTTNTDEIDSESNDLEENDEKEIKNLIEDKTPEKINYIDVSDSDLSENDSISREGTPCSPCILNLYMLLLIIISIKEQENTIEEEDDRYDYFSPLSVLQKYRVKENTSPYDYEQWSKLLKRPNVIKKTNHHEIEPFIKHLFYNMDLSQARSKWDELQNINAPEYKNEFSYKNDEWKKIRWWIHQVIGQFLDAFESFQNPLLEHNCNERQWTGDYIIPLMQGVLKLDGRYLALWGEASVLATQRCRNNNKDINTKRVTRSHLADFLCKYEQNEIVCGLVCLHDRSSNLHYGKARNIFLHYLKSFNLPISFSSYNNPKFALRTMWNI</sequence>
<name>A0A9N9CGW0_9GLOM</name>
<feature type="region of interest" description="Disordered" evidence="1">
    <location>
        <begin position="1"/>
        <end position="21"/>
    </location>
</feature>